<dbReference type="GO" id="GO:0009055">
    <property type="term" value="F:electron transfer activity"/>
    <property type="evidence" value="ECO:0007669"/>
    <property type="project" value="InterPro"/>
</dbReference>
<evidence type="ECO:0000313" key="9">
    <source>
        <dbReference type="EMBL" id="PNG27941.1"/>
    </source>
</evidence>
<dbReference type="SUPFAM" id="SSF46626">
    <property type="entry name" value="Cytochrome c"/>
    <property type="match status" value="1"/>
</dbReference>
<gene>
    <name evidence="9" type="ORF">CR492_03385</name>
</gene>
<evidence type="ECO:0000313" key="10">
    <source>
        <dbReference type="Proteomes" id="UP000236286"/>
    </source>
</evidence>
<dbReference type="Proteomes" id="UP000236286">
    <property type="component" value="Unassembled WGS sequence"/>
</dbReference>
<proteinExistence type="predicted"/>
<keyword evidence="2 6" id="KW-0349">Heme</keyword>
<sequence length="132" mass="13934">MNFRYASIIAALAFMGPTAAAYAADAAAGETLFKQKCAVCHKIGEGAKNFVGPELNGIVGRVAGAGSPGYSYSDGLKAYAVTWDSEKLHAWLTNPKAVVPGTKMIFAGLPKEDDRDNVVAYLSQFDADGKKK</sequence>
<evidence type="ECO:0000256" key="5">
    <source>
        <dbReference type="ARBA" id="ARBA00023004"/>
    </source>
</evidence>
<evidence type="ECO:0000256" key="3">
    <source>
        <dbReference type="ARBA" id="ARBA00022723"/>
    </source>
</evidence>
<dbReference type="InterPro" id="IPR036909">
    <property type="entry name" value="Cyt_c-like_dom_sf"/>
</dbReference>
<reference evidence="9 10" key="1">
    <citation type="submission" date="2017-10" db="EMBL/GenBank/DDBJ databases">
        <title>Genome announcement of Methylocella silvestris TVC from permafrost.</title>
        <authorList>
            <person name="Wang J."/>
            <person name="Geng K."/>
            <person name="Ul-Haque F."/>
            <person name="Crombie A.T."/>
            <person name="Street L.E."/>
            <person name="Wookey P.A."/>
            <person name="Murrell J.C."/>
            <person name="Pratscher J."/>
        </authorList>
    </citation>
    <scope>NUCLEOTIDE SEQUENCE [LARGE SCALE GENOMIC DNA]</scope>
    <source>
        <strain evidence="9 10">TVC</strain>
    </source>
</reference>
<dbReference type="PRINTS" id="PR00604">
    <property type="entry name" value="CYTCHRMECIAB"/>
</dbReference>
<keyword evidence="1" id="KW-0813">Transport</keyword>
<evidence type="ECO:0000256" key="2">
    <source>
        <dbReference type="ARBA" id="ARBA00022617"/>
    </source>
</evidence>
<organism evidence="9 10">
    <name type="scientific">Methylocella silvestris</name>
    <dbReference type="NCBI Taxonomy" id="199596"/>
    <lineage>
        <taxon>Bacteria</taxon>
        <taxon>Pseudomonadati</taxon>
        <taxon>Pseudomonadota</taxon>
        <taxon>Alphaproteobacteria</taxon>
        <taxon>Hyphomicrobiales</taxon>
        <taxon>Beijerinckiaceae</taxon>
        <taxon>Methylocella</taxon>
    </lineage>
</organism>
<dbReference type="OrthoDB" id="9805828at2"/>
<keyword evidence="4" id="KW-0249">Electron transport</keyword>
<feature type="signal peptide" evidence="7">
    <location>
        <begin position="1"/>
        <end position="23"/>
    </location>
</feature>
<feature type="domain" description="Cytochrome c" evidence="8">
    <location>
        <begin position="24"/>
        <end position="126"/>
    </location>
</feature>
<protein>
    <submittedName>
        <fullName evidence="9">Cytochrome c family protein</fullName>
    </submittedName>
</protein>
<evidence type="ECO:0000256" key="4">
    <source>
        <dbReference type="ARBA" id="ARBA00022982"/>
    </source>
</evidence>
<comment type="caution">
    <text evidence="9">The sequence shown here is derived from an EMBL/GenBank/DDBJ whole genome shotgun (WGS) entry which is preliminary data.</text>
</comment>
<accession>A0A2J7TME2</accession>
<dbReference type="InterPro" id="IPR009056">
    <property type="entry name" value="Cyt_c-like_dom"/>
</dbReference>
<dbReference type="GO" id="GO:0020037">
    <property type="term" value="F:heme binding"/>
    <property type="evidence" value="ECO:0007669"/>
    <property type="project" value="InterPro"/>
</dbReference>
<keyword evidence="7" id="KW-0732">Signal</keyword>
<dbReference type="EMBL" id="PDZR01000001">
    <property type="protein sequence ID" value="PNG27941.1"/>
    <property type="molecule type" value="Genomic_DNA"/>
</dbReference>
<evidence type="ECO:0000256" key="7">
    <source>
        <dbReference type="SAM" id="SignalP"/>
    </source>
</evidence>
<keyword evidence="5 6" id="KW-0408">Iron</keyword>
<dbReference type="RefSeq" id="WP_102842248.1">
    <property type="nucleotide sequence ID" value="NZ_PDZR01000001.1"/>
</dbReference>
<name>A0A2J7TME2_METSI</name>
<dbReference type="InterPro" id="IPR002327">
    <property type="entry name" value="Cyt_c_1A/1B"/>
</dbReference>
<feature type="chain" id="PRO_5018111096" evidence="7">
    <location>
        <begin position="24"/>
        <end position="132"/>
    </location>
</feature>
<evidence type="ECO:0000256" key="1">
    <source>
        <dbReference type="ARBA" id="ARBA00022448"/>
    </source>
</evidence>
<dbReference type="AlphaFoldDB" id="A0A2J7TME2"/>
<dbReference type="GO" id="GO:0046872">
    <property type="term" value="F:metal ion binding"/>
    <property type="evidence" value="ECO:0007669"/>
    <property type="project" value="UniProtKB-KW"/>
</dbReference>
<dbReference type="PROSITE" id="PS51007">
    <property type="entry name" value="CYTC"/>
    <property type="match status" value="1"/>
</dbReference>
<keyword evidence="3 6" id="KW-0479">Metal-binding</keyword>
<evidence type="ECO:0000256" key="6">
    <source>
        <dbReference type="PROSITE-ProRule" id="PRU00433"/>
    </source>
</evidence>
<evidence type="ECO:0000259" key="8">
    <source>
        <dbReference type="PROSITE" id="PS51007"/>
    </source>
</evidence>
<dbReference type="PANTHER" id="PTHR11961">
    <property type="entry name" value="CYTOCHROME C"/>
    <property type="match status" value="1"/>
</dbReference>
<dbReference type="Pfam" id="PF00034">
    <property type="entry name" value="Cytochrom_C"/>
    <property type="match status" value="1"/>
</dbReference>
<dbReference type="Gene3D" id="1.10.760.10">
    <property type="entry name" value="Cytochrome c-like domain"/>
    <property type="match status" value="1"/>
</dbReference>